<keyword evidence="1" id="KW-0472">Membrane</keyword>
<evidence type="ECO:0008006" key="3">
    <source>
        <dbReference type="Google" id="ProtNLM"/>
    </source>
</evidence>
<organism evidence="2">
    <name type="scientific">Fagus sylvatica</name>
    <name type="common">Beechnut</name>
    <dbReference type="NCBI Taxonomy" id="28930"/>
    <lineage>
        <taxon>Eukaryota</taxon>
        <taxon>Viridiplantae</taxon>
        <taxon>Streptophyta</taxon>
        <taxon>Embryophyta</taxon>
        <taxon>Tracheophyta</taxon>
        <taxon>Spermatophyta</taxon>
        <taxon>Magnoliopsida</taxon>
        <taxon>eudicotyledons</taxon>
        <taxon>Gunneridae</taxon>
        <taxon>Pentapetalae</taxon>
        <taxon>rosids</taxon>
        <taxon>fabids</taxon>
        <taxon>Fagales</taxon>
        <taxon>Fagaceae</taxon>
        <taxon>Fagus</taxon>
    </lineage>
</organism>
<dbReference type="AlphaFoldDB" id="A0A2N9I0D0"/>
<keyword evidence="1" id="KW-0812">Transmembrane</keyword>
<protein>
    <recommendedName>
        <fullName evidence="3">Reverse transcriptase zinc-binding domain-containing protein</fullName>
    </recommendedName>
</protein>
<keyword evidence="1" id="KW-1133">Transmembrane helix</keyword>
<evidence type="ECO:0000313" key="2">
    <source>
        <dbReference type="EMBL" id="SPD17301.1"/>
    </source>
</evidence>
<feature type="transmembrane region" description="Helical" evidence="1">
    <location>
        <begin position="12"/>
        <end position="36"/>
    </location>
</feature>
<sequence>MCKSAGESVDHLLLHCIIAHEMWSMLFGLFGISWVIPRNVLGLLDCWQGA</sequence>
<proteinExistence type="predicted"/>
<evidence type="ECO:0000256" key="1">
    <source>
        <dbReference type="SAM" id="Phobius"/>
    </source>
</evidence>
<name>A0A2N9I0D0_FAGSY</name>
<accession>A0A2N9I0D0</accession>
<gene>
    <name evidence="2" type="ORF">FSB_LOCUS45183</name>
</gene>
<dbReference type="EMBL" id="OIVN01004434">
    <property type="protein sequence ID" value="SPD17301.1"/>
    <property type="molecule type" value="Genomic_DNA"/>
</dbReference>
<reference evidence="2" key="1">
    <citation type="submission" date="2018-02" db="EMBL/GenBank/DDBJ databases">
        <authorList>
            <person name="Cohen D.B."/>
            <person name="Kent A.D."/>
        </authorList>
    </citation>
    <scope>NUCLEOTIDE SEQUENCE</scope>
</reference>